<accession>A0A6I6JQJ5</accession>
<dbReference type="KEGG" id="mcos:GM418_06390"/>
<proteinExistence type="predicted"/>
<evidence type="ECO:0000313" key="1">
    <source>
        <dbReference type="EMBL" id="QGY43300.1"/>
    </source>
</evidence>
<gene>
    <name evidence="1" type="primary">porQ</name>
    <name evidence="1" type="ORF">GM418_06390</name>
</gene>
<dbReference type="Gene3D" id="2.40.160.60">
    <property type="entry name" value="Outer membrane protein transport protein (OMPP1/FadL/TodX)"/>
    <property type="match status" value="1"/>
</dbReference>
<sequence>MKQIYFISIFFLILASGKAQIGGESTYQFLELTNSARMAALGGNQVALYDTADLNLPYHNPAALQSSMENILLVNYVNYLADINYGYVSFARSYEGIGNFALGMHYINYGDFLEATEEGELTGNNFSAAEYALNIIYSNQFKRWRYGANLKPILSSLESYRSFGIALDLGVSYASLDKYTNVAIVARNIGTQITTYYEDGNRESIPFDLQAGISRRLKHAPVNLALTLQHLNKWDLASEDDDDDDDDELDISINDREESMAKQFMRHVVLGVEVLPSDNFIIRAGYNYQRRQELKFDEKLSTVGMSLGFGIKIKRFRLDFATTRYHLAGSSNHFSLAINLNDKF</sequence>
<organism evidence="1 2">
    <name type="scientific">Maribellus comscasis</name>
    <dbReference type="NCBI Taxonomy" id="2681766"/>
    <lineage>
        <taxon>Bacteria</taxon>
        <taxon>Pseudomonadati</taxon>
        <taxon>Bacteroidota</taxon>
        <taxon>Bacteroidia</taxon>
        <taxon>Marinilabiliales</taxon>
        <taxon>Prolixibacteraceae</taxon>
        <taxon>Maribellus</taxon>
    </lineage>
</organism>
<reference evidence="1 2" key="1">
    <citation type="submission" date="2019-11" db="EMBL/GenBank/DDBJ databases">
        <authorList>
            <person name="Zheng R.K."/>
            <person name="Sun C.M."/>
        </authorList>
    </citation>
    <scope>NUCLEOTIDE SEQUENCE [LARGE SCALE GENOMIC DNA]</scope>
    <source>
        <strain evidence="1 2">WC007</strain>
    </source>
</reference>
<dbReference type="Proteomes" id="UP000428260">
    <property type="component" value="Chromosome"/>
</dbReference>
<dbReference type="EMBL" id="CP046401">
    <property type="protein sequence ID" value="QGY43300.1"/>
    <property type="molecule type" value="Genomic_DNA"/>
</dbReference>
<dbReference type="AlphaFoldDB" id="A0A6I6JQJ5"/>
<protein>
    <submittedName>
        <fullName evidence="1">Type IX secretion system protein PorQ</fullName>
    </submittedName>
</protein>
<keyword evidence="2" id="KW-1185">Reference proteome</keyword>
<dbReference type="RefSeq" id="WP_158864293.1">
    <property type="nucleotide sequence ID" value="NZ_CP046401.1"/>
</dbReference>
<evidence type="ECO:0000313" key="2">
    <source>
        <dbReference type="Proteomes" id="UP000428260"/>
    </source>
</evidence>
<dbReference type="NCBIfam" id="NF033711">
    <property type="entry name" value="T9SS_PorQ"/>
    <property type="match status" value="1"/>
</dbReference>
<name>A0A6I6JQJ5_9BACT</name>
<dbReference type="NCBIfam" id="NF033709">
    <property type="entry name" value="PorV_fam"/>
    <property type="match status" value="1"/>
</dbReference>